<protein>
    <recommendedName>
        <fullName evidence="2">DUF6535 domain-containing protein</fullName>
    </recommendedName>
</protein>
<proteinExistence type="predicted"/>
<feature type="transmembrane region" description="Helical" evidence="1">
    <location>
        <begin position="47"/>
        <end position="66"/>
    </location>
</feature>
<dbReference type="InterPro" id="IPR045338">
    <property type="entry name" value="DUF6535"/>
</dbReference>
<dbReference type="AlphaFoldDB" id="A0A9P3PVK4"/>
<feature type="transmembrane region" description="Helical" evidence="1">
    <location>
        <begin position="210"/>
        <end position="235"/>
    </location>
</feature>
<feature type="transmembrane region" description="Helical" evidence="1">
    <location>
        <begin position="183"/>
        <end position="204"/>
    </location>
</feature>
<dbReference type="OrthoDB" id="3235960at2759"/>
<feature type="transmembrane region" description="Helical" evidence="1">
    <location>
        <begin position="122"/>
        <end position="141"/>
    </location>
</feature>
<dbReference type="Pfam" id="PF20153">
    <property type="entry name" value="DUF6535"/>
    <property type="match status" value="1"/>
</dbReference>
<dbReference type="Proteomes" id="UP001063166">
    <property type="component" value="Unassembled WGS sequence"/>
</dbReference>
<name>A0A9P3PVK4_LYOSH</name>
<keyword evidence="1" id="KW-0812">Transmembrane</keyword>
<dbReference type="EMBL" id="BRPK01000011">
    <property type="protein sequence ID" value="GLB42062.1"/>
    <property type="molecule type" value="Genomic_DNA"/>
</dbReference>
<keyword evidence="1" id="KW-0472">Membrane</keyword>
<evidence type="ECO:0000313" key="4">
    <source>
        <dbReference type="Proteomes" id="UP001063166"/>
    </source>
</evidence>
<evidence type="ECO:0000259" key="2">
    <source>
        <dbReference type="Pfam" id="PF20153"/>
    </source>
</evidence>
<sequence length="654" mass="73383">MSSSSEHDSVHTTLEDSLGPSAKVWPAYVSETEKQDRKLAQDCQRDMDAILIFTGLFSASLTAFIIESYRNLKPDSGDATVHLLQQVSHQLLNLTDPSPTFHTSSLSDVPFRPPGSAVICNLLWFLSLGFSLACALTATLAEQWARNYLQATEHSSIPSERARVRAYLYQGIERFKLRTVVDLIPMLLHTSLFLFFAGLVLFLIPVNRPLAVVTFTFLAFSIALYTWCTVLPVVYSDCPYRTPLSPWCWRALDMLRKHRYRRLPCNDSFHRPASMAQMSASDAIRKSTDREKRDLVVLSLTVQALDTSDRLVQFVNHHNPSSPVDNRHLTAMLLHTDLSTRLARILKTSGLYHPDETAQRIPAMLKAIGIVAEVWTYNHYRGIDNIGHVLCGANLLADLCSSVVIDNSDRILRRNTSFRVVWLLLSELIALVKELNELLVEIVKFGHGGSPLVTAANLFSNLGQLQTRMTTMCLELTTLCDYLEAGHLKPLLAHYPSLTEIASVRPVYENVMRVLQPSSHCPPPCRTATRFALEQSQLLHASLADCELYLLLDSLEIYSSANVSEGRINWERCVAQLARCPTSARAQERLLFVLMKYNKELAVVCPRKNSKEVHPSVLLRGLIRDPGLIKATPDAWNAESKLVLVRGGHIVRYG</sequence>
<organism evidence="3 4">
    <name type="scientific">Lyophyllum shimeji</name>
    <name type="common">Hon-shimeji</name>
    <name type="synonym">Tricholoma shimeji</name>
    <dbReference type="NCBI Taxonomy" id="47721"/>
    <lineage>
        <taxon>Eukaryota</taxon>
        <taxon>Fungi</taxon>
        <taxon>Dikarya</taxon>
        <taxon>Basidiomycota</taxon>
        <taxon>Agaricomycotina</taxon>
        <taxon>Agaricomycetes</taxon>
        <taxon>Agaricomycetidae</taxon>
        <taxon>Agaricales</taxon>
        <taxon>Tricholomatineae</taxon>
        <taxon>Lyophyllaceae</taxon>
        <taxon>Lyophyllum</taxon>
    </lineage>
</organism>
<keyword evidence="1" id="KW-1133">Transmembrane helix</keyword>
<comment type="caution">
    <text evidence="3">The sequence shown here is derived from an EMBL/GenBank/DDBJ whole genome shotgun (WGS) entry which is preliminary data.</text>
</comment>
<gene>
    <name evidence="3" type="ORF">LshimejAT787_1100770</name>
</gene>
<reference evidence="3" key="1">
    <citation type="submission" date="2022-07" db="EMBL/GenBank/DDBJ databases">
        <title>The genome of Lyophyllum shimeji provides insight into the initial evolution of ectomycorrhizal fungal genome.</title>
        <authorList>
            <person name="Kobayashi Y."/>
            <person name="Shibata T."/>
            <person name="Hirakawa H."/>
            <person name="Shigenobu S."/>
            <person name="Nishiyama T."/>
            <person name="Yamada A."/>
            <person name="Hasebe M."/>
            <person name="Kawaguchi M."/>
        </authorList>
    </citation>
    <scope>NUCLEOTIDE SEQUENCE</scope>
    <source>
        <strain evidence="3">AT787</strain>
    </source>
</reference>
<feature type="domain" description="DUF6535" evidence="2">
    <location>
        <begin position="25"/>
        <end position="204"/>
    </location>
</feature>
<accession>A0A9P3PVK4</accession>
<keyword evidence="4" id="KW-1185">Reference proteome</keyword>
<evidence type="ECO:0000313" key="3">
    <source>
        <dbReference type="EMBL" id="GLB42062.1"/>
    </source>
</evidence>
<evidence type="ECO:0000256" key="1">
    <source>
        <dbReference type="SAM" id="Phobius"/>
    </source>
</evidence>